<sequence length="412" mass="46195">MTGNPPQPQSRHAHTLRAPPSAQSPSPTMAAVVVTSRPIQNAHTALDLWVPEYQEIRGKMMTGHVEYQIVVVTTLPAFKSARHKPADVVQFVVSRKYSEIEEFYYKLCASYPHTSLPPFPRKVLFVGEADIRERRAAFNDIVKAIAKDRQLAACPELLDFLGSNATDFVDMKWEKCHINQSEEGDFFKQEDPSEEAILHLPARSQSKQTAPRKEEDEEEEEEEEEEEVDFDPLGILKTRTKKTKKPTKQKAEDPSSKPKSRLALFDEIDPDAGLFEPSKNPPTNTKKPFTSAGEIKLFEEQDLGGTVQLGDSLLMPSAFKAEDLFQPSTNEDLDDLFRVEDGFEKLLNLEPKPKKKGKPPIPAKPSFTNKSAGSEELPPAKSEANIQAMDETDILKYITENEQADSPSVSLF</sequence>
<feature type="region of interest" description="Disordered" evidence="1">
    <location>
        <begin position="348"/>
        <end position="385"/>
    </location>
</feature>
<dbReference type="GO" id="GO:0035091">
    <property type="term" value="F:phosphatidylinositol binding"/>
    <property type="evidence" value="ECO:0007669"/>
    <property type="project" value="InterPro"/>
</dbReference>
<dbReference type="SMART" id="SM00312">
    <property type="entry name" value="PX"/>
    <property type="match status" value="1"/>
</dbReference>
<dbReference type="InterPro" id="IPR036871">
    <property type="entry name" value="PX_dom_sf"/>
</dbReference>
<organism evidence="3">
    <name type="scientific">Xenopus tropicalis</name>
    <name type="common">Western clawed frog</name>
    <name type="synonym">Silurana tropicalis</name>
    <dbReference type="NCBI Taxonomy" id="8364"/>
    <lineage>
        <taxon>Eukaryota</taxon>
        <taxon>Metazoa</taxon>
        <taxon>Chordata</taxon>
        <taxon>Craniata</taxon>
        <taxon>Vertebrata</taxon>
        <taxon>Euteleostomi</taxon>
        <taxon>Amphibia</taxon>
        <taxon>Batrachia</taxon>
        <taxon>Anura</taxon>
        <taxon>Pipoidea</taxon>
        <taxon>Pipidae</taxon>
        <taxon>Xenopodinae</taxon>
        <taxon>Xenopus</taxon>
        <taxon>Silurana</taxon>
    </lineage>
</organism>
<dbReference type="SUPFAM" id="SSF64268">
    <property type="entry name" value="PX domain"/>
    <property type="match status" value="1"/>
</dbReference>
<accession>A0A7D9NM34</accession>
<protein>
    <submittedName>
        <fullName evidence="3">HCLS1 binding protein 3</fullName>
    </submittedName>
</protein>
<evidence type="ECO:0000313" key="3">
    <source>
        <dbReference type="Ensembl" id="ENSXETP00000019536"/>
    </source>
</evidence>
<dbReference type="FunCoup" id="A0A7D9NM34">
    <property type="interactions" value="963"/>
</dbReference>
<dbReference type="Bgee" id="ENSXETG00000008905">
    <property type="expression patterns" value="Expressed in skeletal muscle tissue and 12 other cell types or tissues"/>
</dbReference>
<evidence type="ECO:0000259" key="2">
    <source>
        <dbReference type="PROSITE" id="PS50195"/>
    </source>
</evidence>
<dbReference type="PROSITE" id="PS50195">
    <property type="entry name" value="PX"/>
    <property type="match status" value="1"/>
</dbReference>
<dbReference type="Pfam" id="PF00787">
    <property type="entry name" value="PX"/>
    <property type="match status" value="1"/>
</dbReference>
<gene>
    <name evidence="3" type="primary">hs1bp3</name>
</gene>
<dbReference type="InterPro" id="IPR039701">
    <property type="entry name" value="HS1BP3"/>
</dbReference>
<feature type="compositionally biased region" description="Basic residues" evidence="1">
    <location>
        <begin position="238"/>
        <end position="248"/>
    </location>
</feature>
<proteinExistence type="predicted"/>
<dbReference type="InterPro" id="IPR001683">
    <property type="entry name" value="PX_dom"/>
</dbReference>
<name>A0A7D9NM34_XENTR</name>
<dbReference type="PANTHER" id="PTHR14431:SF1">
    <property type="entry name" value="HCLS1-BINDING PROTEIN 3"/>
    <property type="match status" value="1"/>
</dbReference>
<dbReference type="GeneTree" id="ENSGT00390000013092"/>
<feature type="region of interest" description="Disordered" evidence="1">
    <location>
        <begin position="198"/>
        <end position="289"/>
    </location>
</feature>
<evidence type="ECO:0000256" key="1">
    <source>
        <dbReference type="SAM" id="MobiDB-lite"/>
    </source>
</evidence>
<dbReference type="InterPro" id="IPR037901">
    <property type="entry name" value="HS1BP3_PX"/>
</dbReference>
<reference evidence="3" key="1">
    <citation type="journal article" date="2010" name="Science">
        <title>The genome of the Western clawed frog Xenopus tropicalis.</title>
        <authorList>
            <person name="Hellsten U."/>
            <person name="Harland R.M."/>
            <person name="Gilchrist M.J."/>
            <person name="Hendrix D."/>
            <person name="Jurka J."/>
            <person name="Kapitonov V."/>
            <person name="Ovcharenko I."/>
            <person name="Putnam N.H."/>
            <person name="Shu S."/>
            <person name="Taher L."/>
            <person name="Blitz I.L."/>
            <person name="Blumberg B."/>
            <person name="Dichmann D.S."/>
            <person name="Dubchak I."/>
            <person name="Amaya E."/>
            <person name="Detter J.C."/>
            <person name="Fletcher R."/>
            <person name="Gerhard D.S."/>
            <person name="Goodstein D."/>
            <person name="Graves T."/>
            <person name="Grigoriev I.V."/>
            <person name="Grimwood J."/>
            <person name="Kawashima T."/>
            <person name="Lindquist E."/>
            <person name="Lucas S.M."/>
            <person name="Mead P.E."/>
            <person name="Mitros T."/>
            <person name="Ogino H."/>
            <person name="Ohta Y."/>
            <person name="Poliakov A.V."/>
            <person name="Pollet N."/>
            <person name="Robert J."/>
            <person name="Salamov A."/>
            <person name="Sater A.K."/>
            <person name="Schmutz J."/>
            <person name="Terry A."/>
            <person name="Vize P.D."/>
            <person name="Warren W.C."/>
            <person name="Wells D."/>
            <person name="Wills A."/>
            <person name="Wilson R.K."/>
            <person name="Zimmerman L.B."/>
            <person name="Zorn A.M."/>
            <person name="Grainger R."/>
            <person name="Grammer T."/>
            <person name="Khokha M.K."/>
            <person name="Richardson P.M."/>
            <person name="Rokhsar D.S."/>
        </authorList>
    </citation>
    <scope>NUCLEOTIDE SEQUENCE [LARGE SCALE GENOMIC DNA]</scope>
    <source>
        <strain evidence="3">Nigerian</strain>
    </source>
</reference>
<dbReference type="AlphaFoldDB" id="A0A7D9NM34"/>
<dbReference type="InParanoid" id="A0A7D9NM34"/>
<reference evidence="3" key="2">
    <citation type="submission" date="2011-06" db="UniProtKB">
        <authorList>
            <consortium name="Ensembl"/>
        </authorList>
    </citation>
    <scope>IDENTIFICATION</scope>
</reference>
<dbReference type="CDD" id="cd06868">
    <property type="entry name" value="PX_HS1BP3"/>
    <property type="match status" value="1"/>
</dbReference>
<feature type="region of interest" description="Disordered" evidence="1">
    <location>
        <begin position="1"/>
        <end position="28"/>
    </location>
</feature>
<dbReference type="Ensembl" id="ENSXETT00000019536">
    <property type="protein sequence ID" value="ENSXETP00000019536"/>
    <property type="gene ID" value="ENSXETG00000008905"/>
</dbReference>
<feature type="domain" description="PX" evidence="2">
    <location>
        <begin position="45"/>
        <end position="168"/>
    </location>
</feature>
<feature type="compositionally biased region" description="Acidic residues" evidence="1">
    <location>
        <begin position="215"/>
        <end position="230"/>
    </location>
</feature>
<dbReference type="PANTHER" id="PTHR14431">
    <property type="entry name" value="HCLS1-BINDING PROTEIN 3"/>
    <property type="match status" value="1"/>
</dbReference>
<dbReference type="Gene3D" id="3.30.1520.10">
    <property type="entry name" value="Phox-like domain"/>
    <property type="match status" value="1"/>
</dbReference>
<dbReference type="DNASU" id="780134"/>
<dbReference type="Xenbase" id="XB-GENE-943087">
    <property type="gene designation" value="hs1bp3"/>
</dbReference>